<accession>A0A2W2BDJ7</accession>
<dbReference type="Proteomes" id="UP000248795">
    <property type="component" value="Unassembled WGS sequence"/>
</dbReference>
<evidence type="ECO:0000256" key="1">
    <source>
        <dbReference type="SAM" id="SignalP"/>
    </source>
</evidence>
<evidence type="ECO:0000313" key="2">
    <source>
        <dbReference type="EMBL" id="PZF78314.1"/>
    </source>
</evidence>
<sequence>MKTLKALPFALALLAASAIVPLCAPQAVAQVTNIDVQWAISSIQMAGKRASQVPGIKKVPSVGVIRLDIPTVPMYRGDIPDWQDFKIMTQRNAAGVAKLQRNLAANPVTAAALAKVRVKPSQVAGVQIGSNGALRLYIFSARNW</sequence>
<keyword evidence="1" id="KW-0732">Signal</keyword>
<dbReference type="EMBL" id="QKVK01000001">
    <property type="protein sequence ID" value="PZF78314.1"/>
    <property type="molecule type" value="Genomic_DNA"/>
</dbReference>
<organism evidence="2 3">
    <name type="scientific">Aestuariivirga litoralis</name>
    <dbReference type="NCBI Taxonomy" id="2650924"/>
    <lineage>
        <taxon>Bacteria</taxon>
        <taxon>Pseudomonadati</taxon>
        <taxon>Pseudomonadota</taxon>
        <taxon>Alphaproteobacteria</taxon>
        <taxon>Hyphomicrobiales</taxon>
        <taxon>Aestuariivirgaceae</taxon>
        <taxon>Aestuariivirga</taxon>
    </lineage>
</organism>
<dbReference type="RefSeq" id="WP_111195642.1">
    <property type="nucleotide sequence ID" value="NZ_QKVK01000001.1"/>
</dbReference>
<reference evidence="3" key="1">
    <citation type="submission" date="2018-06" db="EMBL/GenBank/DDBJ databases">
        <title>Aestuariibacter litoralis strain KCTC 52945T.</title>
        <authorList>
            <person name="Li X."/>
            <person name="Salam N."/>
            <person name="Li J.-L."/>
            <person name="Chen Y.-M."/>
            <person name="Yang Z.-W."/>
            <person name="Zhang L.-Y."/>
            <person name="Han M.-X."/>
            <person name="Xiao M."/>
            <person name="Li W.-J."/>
        </authorList>
    </citation>
    <scope>NUCLEOTIDE SEQUENCE [LARGE SCALE GENOMIC DNA]</scope>
    <source>
        <strain evidence="3">KCTC 52945</strain>
    </source>
</reference>
<name>A0A2W2BDJ7_9HYPH</name>
<proteinExistence type="predicted"/>
<feature type="signal peptide" evidence="1">
    <location>
        <begin position="1"/>
        <end position="29"/>
    </location>
</feature>
<evidence type="ECO:0000313" key="3">
    <source>
        <dbReference type="Proteomes" id="UP000248795"/>
    </source>
</evidence>
<feature type="chain" id="PRO_5015953199" evidence="1">
    <location>
        <begin position="30"/>
        <end position="144"/>
    </location>
</feature>
<gene>
    <name evidence="2" type="ORF">DK847_00350</name>
</gene>
<protein>
    <submittedName>
        <fullName evidence="2">Uncharacterized protein</fullName>
    </submittedName>
</protein>
<dbReference type="AlphaFoldDB" id="A0A2W2BDJ7"/>
<keyword evidence="3" id="KW-1185">Reference proteome</keyword>
<comment type="caution">
    <text evidence="2">The sequence shown here is derived from an EMBL/GenBank/DDBJ whole genome shotgun (WGS) entry which is preliminary data.</text>
</comment>